<gene>
    <name evidence="1" type="ORF">DL897_12275</name>
</gene>
<comment type="caution">
    <text evidence="1">The sequence shown here is derived from an EMBL/GenBank/DDBJ whole genome shotgun (WGS) entry which is preliminary data.</text>
</comment>
<reference evidence="1 2" key="1">
    <citation type="submission" date="2018-06" db="EMBL/GenBank/DDBJ databases">
        <title>Thermoflavimicrobium daqus sp. nov., a thermophilic microbe isolated from Moutai-flavour Daqu.</title>
        <authorList>
            <person name="Wang X."/>
            <person name="Zhou H."/>
        </authorList>
    </citation>
    <scope>NUCLEOTIDE SEQUENCE [LARGE SCALE GENOMIC DNA]</scope>
    <source>
        <strain evidence="1 2">FBKL4.011</strain>
    </source>
</reference>
<dbReference type="EMBL" id="QJKK01000006">
    <property type="protein sequence ID" value="RAL23451.1"/>
    <property type="molecule type" value="Genomic_DNA"/>
</dbReference>
<organism evidence="1 2">
    <name type="scientific">Thermoflavimicrobium daqui</name>
    <dbReference type="NCBI Taxonomy" id="2137476"/>
    <lineage>
        <taxon>Bacteria</taxon>
        <taxon>Bacillati</taxon>
        <taxon>Bacillota</taxon>
        <taxon>Bacilli</taxon>
        <taxon>Bacillales</taxon>
        <taxon>Thermoactinomycetaceae</taxon>
        <taxon>Thermoflavimicrobium</taxon>
    </lineage>
</organism>
<reference evidence="1 2" key="2">
    <citation type="submission" date="2018-06" db="EMBL/GenBank/DDBJ databases">
        <authorList>
            <person name="Zhirakovskaya E."/>
        </authorList>
    </citation>
    <scope>NUCLEOTIDE SEQUENCE [LARGE SCALE GENOMIC DNA]</scope>
    <source>
        <strain evidence="1 2">FBKL4.011</strain>
    </source>
</reference>
<proteinExistence type="predicted"/>
<accession>A0A364K3N2</accession>
<protein>
    <recommendedName>
        <fullName evidence="3">Isochorismatase family protein</fullName>
    </recommendedName>
</protein>
<dbReference type="Proteomes" id="UP000251213">
    <property type="component" value="Unassembled WGS sequence"/>
</dbReference>
<keyword evidence="2" id="KW-1185">Reference proteome</keyword>
<dbReference type="SUPFAM" id="SSF52499">
    <property type="entry name" value="Isochorismatase-like hydrolases"/>
    <property type="match status" value="1"/>
</dbReference>
<evidence type="ECO:0000313" key="1">
    <source>
        <dbReference type="EMBL" id="RAL23451.1"/>
    </source>
</evidence>
<evidence type="ECO:0000313" key="2">
    <source>
        <dbReference type="Proteomes" id="UP000251213"/>
    </source>
</evidence>
<dbReference type="RefSeq" id="WP_113659434.1">
    <property type="nucleotide sequence ID" value="NZ_KZ845668.1"/>
</dbReference>
<dbReference type="AlphaFoldDB" id="A0A364K3N2"/>
<dbReference type="InterPro" id="IPR036380">
    <property type="entry name" value="Isochorismatase-like_sf"/>
</dbReference>
<evidence type="ECO:0008006" key="3">
    <source>
        <dbReference type="Google" id="ProtNLM"/>
    </source>
</evidence>
<name>A0A364K3N2_9BACL</name>
<dbReference type="OrthoDB" id="9785724at2"/>
<sequence>MRQALLVIDAQKELIDGYKEEKSVFNKEKLLSNINGVIKKALETNSEDDLFQPIHNHFR</sequence>